<dbReference type="EMBL" id="DXBY01000137">
    <property type="protein sequence ID" value="HIZ35744.1"/>
    <property type="molecule type" value="Genomic_DNA"/>
</dbReference>
<sequence length="104" mass="11357">MTAPDVLENQPPHGYSPEKDAYLKRMRRIEGQVRGIARMVDEDVYCIDVLTQISAVTKALQAVGLGLLEDHLSHCVVDAARTSPEAGEEKVKEASAAIARLVRS</sequence>
<keyword evidence="6" id="KW-0186">Copper</keyword>
<dbReference type="Pfam" id="PF02583">
    <property type="entry name" value="Trns_repr_metal"/>
    <property type="match status" value="1"/>
</dbReference>
<keyword evidence="7" id="KW-0805">Transcription regulation</keyword>
<dbReference type="GO" id="GO:0046872">
    <property type="term" value="F:metal ion binding"/>
    <property type="evidence" value="ECO:0007669"/>
    <property type="project" value="UniProtKB-KW"/>
</dbReference>
<dbReference type="GO" id="GO:0000976">
    <property type="term" value="F:transcription cis-regulatory region binding"/>
    <property type="evidence" value="ECO:0007669"/>
    <property type="project" value="UniProtKB-ARBA"/>
</dbReference>
<keyword evidence="5" id="KW-0479">Metal-binding</keyword>
<keyword evidence="4" id="KW-0678">Repressor</keyword>
<dbReference type="AlphaFoldDB" id="A0A9D2EDL7"/>
<comment type="similarity">
    <text evidence="2">Belongs to the CsoR family.</text>
</comment>
<evidence type="ECO:0000256" key="2">
    <source>
        <dbReference type="ARBA" id="ARBA00005428"/>
    </source>
</evidence>
<comment type="caution">
    <text evidence="10">The sequence shown here is derived from an EMBL/GenBank/DDBJ whole genome shotgun (WGS) entry which is preliminary data.</text>
</comment>
<dbReference type="FunFam" id="1.20.58.1000:FF:000003">
    <property type="entry name" value="CopY family transcriptional regulator"/>
    <property type="match status" value="1"/>
</dbReference>
<keyword evidence="9" id="KW-0804">Transcription</keyword>
<dbReference type="GO" id="GO:0001217">
    <property type="term" value="F:DNA-binding transcription repressor activity"/>
    <property type="evidence" value="ECO:0007669"/>
    <property type="project" value="UniProtKB-ARBA"/>
</dbReference>
<evidence type="ECO:0000313" key="10">
    <source>
        <dbReference type="EMBL" id="HIZ35744.1"/>
    </source>
</evidence>
<evidence type="ECO:0000256" key="1">
    <source>
        <dbReference type="ARBA" id="ARBA00004496"/>
    </source>
</evidence>
<dbReference type="InterPro" id="IPR038390">
    <property type="entry name" value="Metal_Tscrpt_repr_sf"/>
</dbReference>
<evidence type="ECO:0000256" key="6">
    <source>
        <dbReference type="ARBA" id="ARBA00023008"/>
    </source>
</evidence>
<gene>
    <name evidence="10" type="ORF">H9815_08190</name>
</gene>
<evidence type="ECO:0000256" key="5">
    <source>
        <dbReference type="ARBA" id="ARBA00022723"/>
    </source>
</evidence>
<dbReference type="PANTHER" id="PTHR33677">
    <property type="entry name" value="TRANSCRIPTIONAL REPRESSOR FRMR-RELATED"/>
    <property type="match status" value="1"/>
</dbReference>
<dbReference type="PANTHER" id="PTHR33677:SF3">
    <property type="entry name" value="COPPER-SENSING TRANSCRIPTIONAL REPRESSOR RICR"/>
    <property type="match status" value="1"/>
</dbReference>
<evidence type="ECO:0000256" key="3">
    <source>
        <dbReference type="ARBA" id="ARBA00022490"/>
    </source>
</evidence>
<organism evidence="10 11">
    <name type="scientific">Candidatus Ruania gallistercoris</name>
    <dbReference type="NCBI Taxonomy" id="2838746"/>
    <lineage>
        <taxon>Bacteria</taxon>
        <taxon>Bacillati</taxon>
        <taxon>Actinomycetota</taxon>
        <taxon>Actinomycetes</taxon>
        <taxon>Micrococcales</taxon>
        <taxon>Ruaniaceae</taxon>
        <taxon>Ruania</taxon>
    </lineage>
</organism>
<evidence type="ECO:0000256" key="8">
    <source>
        <dbReference type="ARBA" id="ARBA00023125"/>
    </source>
</evidence>
<proteinExistence type="inferred from homology"/>
<evidence type="ECO:0000256" key="9">
    <source>
        <dbReference type="ARBA" id="ARBA00023163"/>
    </source>
</evidence>
<evidence type="ECO:0000256" key="7">
    <source>
        <dbReference type="ARBA" id="ARBA00023015"/>
    </source>
</evidence>
<accession>A0A9D2EDL7</accession>
<name>A0A9D2EDL7_9MICO</name>
<dbReference type="Gene3D" id="1.20.58.1000">
    <property type="entry name" value="Metal-sensitive repressor, helix protomer"/>
    <property type="match status" value="1"/>
</dbReference>
<reference evidence="10" key="2">
    <citation type="submission" date="2021-04" db="EMBL/GenBank/DDBJ databases">
        <authorList>
            <person name="Gilroy R."/>
        </authorList>
    </citation>
    <scope>NUCLEOTIDE SEQUENCE</scope>
    <source>
        <strain evidence="10">ChiGjej4B4-7305</strain>
    </source>
</reference>
<dbReference type="Proteomes" id="UP000824037">
    <property type="component" value="Unassembled WGS sequence"/>
</dbReference>
<dbReference type="CDD" id="cd10148">
    <property type="entry name" value="CsoR-like_DUF156"/>
    <property type="match status" value="1"/>
</dbReference>
<protein>
    <submittedName>
        <fullName evidence="10">Metal-sensitive transcriptional regulator</fullName>
    </submittedName>
</protein>
<keyword evidence="3" id="KW-0963">Cytoplasm</keyword>
<evidence type="ECO:0000313" key="11">
    <source>
        <dbReference type="Proteomes" id="UP000824037"/>
    </source>
</evidence>
<dbReference type="InterPro" id="IPR003735">
    <property type="entry name" value="Metal_Tscrpt_repr"/>
</dbReference>
<dbReference type="GO" id="GO:0032993">
    <property type="term" value="C:protein-DNA complex"/>
    <property type="evidence" value="ECO:0007669"/>
    <property type="project" value="UniProtKB-ARBA"/>
</dbReference>
<keyword evidence="8" id="KW-0238">DNA-binding</keyword>
<reference evidence="10" key="1">
    <citation type="journal article" date="2021" name="PeerJ">
        <title>Extensive microbial diversity within the chicken gut microbiome revealed by metagenomics and culture.</title>
        <authorList>
            <person name="Gilroy R."/>
            <person name="Ravi A."/>
            <person name="Getino M."/>
            <person name="Pursley I."/>
            <person name="Horton D.L."/>
            <person name="Alikhan N.F."/>
            <person name="Baker D."/>
            <person name="Gharbi K."/>
            <person name="Hall N."/>
            <person name="Watson M."/>
            <person name="Adriaenssens E.M."/>
            <person name="Foster-Nyarko E."/>
            <person name="Jarju S."/>
            <person name="Secka A."/>
            <person name="Antonio M."/>
            <person name="Oren A."/>
            <person name="Chaudhuri R.R."/>
            <person name="La Ragione R."/>
            <person name="Hildebrand F."/>
            <person name="Pallen M.J."/>
        </authorList>
    </citation>
    <scope>NUCLEOTIDE SEQUENCE</scope>
    <source>
        <strain evidence="10">ChiGjej4B4-7305</strain>
    </source>
</reference>
<comment type="subcellular location">
    <subcellularLocation>
        <location evidence="1">Cytoplasm</location>
    </subcellularLocation>
</comment>
<evidence type="ECO:0000256" key="4">
    <source>
        <dbReference type="ARBA" id="ARBA00022491"/>
    </source>
</evidence>
<dbReference type="GO" id="GO:0005737">
    <property type="term" value="C:cytoplasm"/>
    <property type="evidence" value="ECO:0007669"/>
    <property type="project" value="UniProtKB-SubCell"/>
</dbReference>